<proteinExistence type="predicted"/>
<name>A0ABQ3GL80_9MICC</name>
<keyword evidence="3" id="KW-1185">Reference proteome</keyword>
<evidence type="ECO:0000313" key="3">
    <source>
        <dbReference type="Proteomes" id="UP000642819"/>
    </source>
</evidence>
<comment type="caution">
    <text evidence="2">The sequence shown here is derived from an EMBL/GenBank/DDBJ whole genome shotgun (WGS) entry which is preliminary data.</text>
</comment>
<accession>A0ABQ3GL80</accession>
<organism evidence="2 3">
    <name type="scientific">Zhihengliuella salsuginis</name>
    <dbReference type="NCBI Taxonomy" id="578222"/>
    <lineage>
        <taxon>Bacteria</taxon>
        <taxon>Bacillati</taxon>
        <taxon>Actinomycetota</taxon>
        <taxon>Actinomycetes</taxon>
        <taxon>Micrococcales</taxon>
        <taxon>Micrococcaceae</taxon>
        <taxon>Zhihengliuella</taxon>
    </lineage>
</organism>
<dbReference type="RefSeq" id="WP_189350632.1">
    <property type="nucleotide sequence ID" value="NZ_BMXK01000009.1"/>
</dbReference>
<evidence type="ECO:0000256" key="1">
    <source>
        <dbReference type="SAM" id="Phobius"/>
    </source>
</evidence>
<dbReference type="EMBL" id="BMXK01000009">
    <property type="protein sequence ID" value="GHD09812.1"/>
    <property type="molecule type" value="Genomic_DNA"/>
</dbReference>
<dbReference type="PANTHER" id="PTHR32309">
    <property type="entry name" value="TYROSINE-PROTEIN KINASE"/>
    <property type="match status" value="1"/>
</dbReference>
<evidence type="ECO:0000313" key="2">
    <source>
        <dbReference type="EMBL" id="GHD09812.1"/>
    </source>
</evidence>
<dbReference type="Proteomes" id="UP000642819">
    <property type="component" value="Unassembled WGS sequence"/>
</dbReference>
<reference evidence="3" key="1">
    <citation type="journal article" date="2019" name="Int. J. Syst. Evol. Microbiol.">
        <title>The Global Catalogue of Microorganisms (GCM) 10K type strain sequencing project: providing services to taxonomists for standard genome sequencing and annotation.</title>
        <authorList>
            <consortium name="The Broad Institute Genomics Platform"/>
            <consortium name="The Broad Institute Genome Sequencing Center for Infectious Disease"/>
            <person name="Wu L."/>
            <person name="Ma J."/>
        </authorList>
    </citation>
    <scope>NUCLEOTIDE SEQUENCE [LARGE SCALE GENOMIC DNA]</scope>
    <source>
        <strain evidence="3">KCTC 19466</strain>
    </source>
</reference>
<dbReference type="InterPro" id="IPR050445">
    <property type="entry name" value="Bact_polysacc_biosynth/exp"/>
</dbReference>
<protein>
    <recommendedName>
        <fullName evidence="4">Chain length determinant protein</fullName>
    </recommendedName>
</protein>
<sequence>MDTQDVETTAGPDLRHYFSVVRSYWRGILAILLAAVLLAFVWTLTQPKIYQASSSGLVTTGGADNVGLASAGDSLAKSKATSYSSIAGTRPVAVAVKEDLGLDTGENQLLNDVTVQVPSDTAEIRISAQSTDPAQAQEIANA</sequence>
<keyword evidence="1" id="KW-1133">Transmembrane helix</keyword>
<feature type="transmembrane region" description="Helical" evidence="1">
    <location>
        <begin position="24"/>
        <end position="44"/>
    </location>
</feature>
<keyword evidence="1" id="KW-0812">Transmembrane</keyword>
<evidence type="ECO:0008006" key="4">
    <source>
        <dbReference type="Google" id="ProtNLM"/>
    </source>
</evidence>
<gene>
    <name evidence="2" type="ORF">GCM10008096_22850</name>
</gene>
<keyword evidence="1" id="KW-0472">Membrane</keyword>
<dbReference type="PANTHER" id="PTHR32309:SF13">
    <property type="entry name" value="FERRIC ENTEROBACTIN TRANSPORT PROTEIN FEPE"/>
    <property type="match status" value="1"/>
</dbReference>